<feature type="compositionally biased region" description="Polar residues" evidence="1">
    <location>
        <begin position="239"/>
        <end position="255"/>
    </location>
</feature>
<gene>
    <name evidence="3" type="ORF">PsYK624_091170</name>
</gene>
<keyword evidence="4" id="KW-1185">Reference proteome</keyword>
<dbReference type="SMART" id="SM00355">
    <property type="entry name" value="ZnF_C2H2"/>
    <property type="match status" value="1"/>
</dbReference>
<dbReference type="Proteomes" id="UP000703269">
    <property type="component" value="Unassembled WGS sequence"/>
</dbReference>
<comment type="caution">
    <text evidence="3">The sequence shown here is derived from an EMBL/GenBank/DDBJ whole genome shotgun (WGS) entry which is preliminary data.</text>
</comment>
<dbReference type="EMBL" id="BPQB01000029">
    <property type="protein sequence ID" value="GJE92958.1"/>
    <property type="molecule type" value="Genomic_DNA"/>
</dbReference>
<accession>A0A9P3GBD7</accession>
<dbReference type="OrthoDB" id="8922241at2759"/>
<evidence type="ECO:0000259" key="2">
    <source>
        <dbReference type="SMART" id="SM00355"/>
    </source>
</evidence>
<proteinExistence type="predicted"/>
<reference evidence="3 4" key="1">
    <citation type="submission" date="2021-08" db="EMBL/GenBank/DDBJ databases">
        <title>Draft Genome Sequence of Phanerochaete sordida strain YK-624.</title>
        <authorList>
            <person name="Mori T."/>
            <person name="Dohra H."/>
            <person name="Suzuki T."/>
            <person name="Kawagishi H."/>
            <person name="Hirai H."/>
        </authorList>
    </citation>
    <scope>NUCLEOTIDE SEQUENCE [LARGE SCALE GENOMIC DNA]</scope>
    <source>
        <strain evidence="3 4">YK-624</strain>
    </source>
</reference>
<feature type="domain" description="C2H2-type" evidence="2">
    <location>
        <begin position="360"/>
        <end position="384"/>
    </location>
</feature>
<feature type="compositionally biased region" description="Polar residues" evidence="1">
    <location>
        <begin position="298"/>
        <end position="311"/>
    </location>
</feature>
<evidence type="ECO:0000313" key="3">
    <source>
        <dbReference type="EMBL" id="GJE92958.1"/>
    </source>
</evidence>
<protein>
    <recommendedName>
        <fullName evidence="2">C2H2-type domain-containing protein</fullName>
    </recommendedName>
</protein>
<sequence>MNAPDAHCPSALFAPPYTASYTTALISQAEAVFCLPPVDLDDASAPNFTSQWTGMPLPEDIGHNVAAQHSGVASPLRGNRDPFMGNVGPYVATNSFPATPILNVGDHWSTSMPSGAPDVPDFGTPGSASYAPHLPYPVQSSYDAPMTSDPLQLTMAPNAPLLLPCSLPAEAGLAYFDFEPASQFGSQGKLAELSLGNAHIPYLTPPPSPFPPTVGLTYFAAPDGVYNIPVTSPMLPSIPSSLQSAPSTPETSTGSDAWVTDAEPASPSPPPPKAKRASGKRKTSATVLRSAVERAISKTPSKAKSPRQPNAGNPRPSSPPPPSSRYTGRFERVVISRWTSRTGAAEGITLPAPVKVDNVYVCPVSDCSTQSPRRGDVKRHIKTHFSDLRNGPVCMGVRIADNDPRTRLCPQRCSEDDAGQVWFGGCWREFSRNETLKRHVSAKPKCRLGLPPV</sequence>
<dbReference type="AlphaFoldDB" id="A0A9P3GBD7"/>
<evidence type="ECO:0000256" key="1">
    <source>
        <dbReference type="SAM" id="MobiDB-lite"/>
    </source>
</evidence>
<organism evidence="3 4">
    <name type="scientific">Phanerochaete sordida</name>
    <dbReference type="NCBI Taxonomy" id="48140"/>
    <lineage>
        <taxon>Eukaryota</taxon>
        <taxon>Fungi</taxon>
        <taxon>Dikarya</taxon>
        <taxon>Basidiomycota</taxon>
        <taxon>Agaricomycotina</taxon>
        <taxon>Agaricomycetes</taxon>
        <taxon>Polyporales</taxon>
        <taxon>Phanerochaetaceae</taxon>
        <taxon>Phanerochaete</taxon>
    </lineage>
</organism>
<feature type="region of interest" description="Disordered" evidence="1">
    <location>
        <begin position="239"/>
        <end position="328"/>
    </location>
</feature>
<feature type="compositionally biased region" description="Basic residues" evidence="1">
    <location>
        <begin position="273"/>
        <end position="283"/>
    </location>
</feature>
<dbReference type="InterPro" id="IPR013087">
    <property type="entry name" value="Znf_C2H2_type"/>
</dbReference>
<name>A0A9P3GBD7_9APHY</name>
<evidence type="ECO:0000313" key="4">
    <source>
        <dbReference type="Proteomes" id="UP000703269"/>
    </source>
</evidence>